<gene>
    <name evidence="1" type="ORF">NRP21_14535</name>
</gene>
<evidence type="ECO:0000313" key="2">
    <source>
        <dbReference type="Proteomes" id="UP001524642"/>
    </source>
</evidence>
<dbReference type="Gene3D" id="2.60.120.10">
    <property type="entry name" value="Jelly Rolls"/>
    <property type="match status" value="1"/>
</dbReference>
<name>A0ABT1X578_9PROT</name>
<reference evidence="1 2" key="1">
    <citation type="submission" date="2022-06" db="EMBL/GenBank/DDBJ databases">
        <title>Roseomonas CN29.</title>
        <authorList>
            <person name="Cheng Y."/>
            <person name="He X."/>
        </authorList>
    </citation>
    <scope>NUCLEOTIDE SEQUENCE [LARGE SCALE GENOMIC DNA]</scope>
    <source>
        <strain evidence="1 2">CN29</strain>
    </source>
</reference>
<protein>
    <recommendedName>
        <fullName evidence="3">Cupin domain-containing protein</fullName>
    </recommendedName>
</protein>
<dbReference type="EMBL" id="JANJOU010000010">
    <property type="protein sequence ID" value="MCR0983270.1"/>
    <property type="molecule type" value="Genomic_DNA"/>
</dbReference>
<accession>A0ABT1X578</accession>
<dbReference type="InterPro" id="IPR014710">
    <property type="entry name" value="RmlC-like_jellyroll"/>
</dbReference>
<organism evidence="1 2">
    <name type="scientific">Roseomonas populi</name>
    <dbReference type="NCBI Taxonomy" id="3121582"/>
    <lineage>
        <taxon>Bacteria</taxon>
        <taxon>Pseudomonadati</taxon>
        <taxon>Pseudomonadota</taxon>
        <taxon>Alphaproteobacteria</taxon>
        <taxon>Acetobacterales</taxon>
        <taxon>Roseomonadaceae</taxon>
        <taxon>Roseomonas</taxon>
    </lineage>
</organism>
<dbReference type="RefSeq" id="WP_257716934.1">
    <property type="nucleotide sequence ID" value="NZ_JANJOU010000010.1"/>
</dbReference>
<proteinExistence type="predicted"/>
<sequence>MRVLQRDELPQEPLPGRVLQRAIGKNSASASGKMTVSFCHYSQESGPMEPHHHAEETVYIIDAKDGWIRKGPSKDNLNEKVPVQKGTILHFDELEWHVFEYGEGGFIDAACIYGQVDNIRPEDIQAEKGAMA</sequence>
<comment type="caution">
    <text evidence="1">The sequence shown here is derived from an EMBL/GenBank/DDBJ whole genome shotgun (WGS) entry which is preliminary data.</text>
</comment>
<evidence type="ECO:0000313" key="1">
    <source>
        <dbReference type="EMBL" id="MCR0983270.1"/>
    </source>
</evidence>
<evidence type="ECO:0008006" key="3">
    <source>
        <dbReference type="Google" id="ProtNLM"/>
    </source>
</evidence>
<keyword evidence="2" id="KW-1185">Reference proteome</keyword>
<dbReference type="Proteomes" id="UP001524642">
    <property type="component" value="Unassembled WGS sequence"/>
</dbReference>